<reference evidence="3" key="1">
    <citation type="submission" date="2023-10" db="EMBL/GenBank/DDBJ databases">
        <authorList>
            <person name="Chen Y."/>
            <person name="Shah S."/>
            <person name="Dougan E. K."/>
            <person name="Thang M."/>
            <person name="Chan C."/>
        </authorList>
    </citation>
    <scope>NUCLEOTIDE SEQUENCE [LARGE SCALE GENOMIC DNA]</scope>
</reference>
<gene>
    <name evidence="3" type="ORF">PCOR1329_LOCUS47833</name>
</gene>
<dbReference type="InterPro" id="IPR014001">
    <property type="entry name" value="Helicase_ATP-bd"/>
</dbReference>
<dbReference type="SMART" id="SM00487">
    <property type="entry name" value="DEXDc"/>
    <property type="match status" value="1"/>
</dbReference>
<proteinExistence type="predicted"/>
<dbReference type="SUPFAM" id="SSF52540">
    <property type="entry name" value="P-loop containing nucleoside triphosphate hydrolases"/>
    <property type="match status" value="1"/>
</dbReference>
<keyword evidence="4" id="KW-1185">Reference proteome</keyword>
<organism evidence="3 4">
    <name type="scientific">Prorocentrum cordatum</name>
    <dbReference type="NCBI Taxonomy" id="2364126"/>
    <lineage>
        <taxon>Eukaryota</taxon>
        <taxon>Sar</taxon>
        <taxon>Alveolata</taxon>
        <taxon>Dinophyceae</taxon>
        <taxon>Prorocentrales</taxon>
        <taxon>Prorocentraceae</taxon>
        <taxon>Prorocentrum</taxon>
    </lineage>
</organism>
<protein>
    <recommendedName>
        <fullName evidence="2">Helicase ATP-binding domain-containing protein</fullName>
    </recommendedName>
</protein>
<dbReference type="PROSITE" id="PS51192">
    <property type="entry name" value="HELICASE_ATP_BIND_1"/>
    <property type="match status" value="1"/>
</dbReference>
<evidence type="ECO:0000256" key="1">
    <source>
        <dbReference type="SAM" id="MobiDB-lite"/>
    </source>
</evidence>
<feature type="region of interest" description="Disordered" evidence="1">
    <location>
        <begin position="24"/>
        <end position="53"/>
    </location>
</feature>
<dbReference type="Pfam" id="PF00270">
    <property type="entry name" value="DEAD"/>
    <property type="match status" value="1"/>
</dbReference>
<dbReference type="Gene3D" id="3.40.50.300">
    <property type="entry name" value="P-loop containing nucleotide triphosphate hydrolases"/>
    <property type="match status" value="1"/>
</dbReference>
<dbReference type="PANTHER" id="PTHR18934">
    <property type="entry name" value="ATP-DEPENDENT RNA HELICASE"/>
    <property type="match status" value="1"/>
</dbReference>
<evidence type="ECO:0000313" key="3">
    <source>
        <dbReference type="EMBL" id="CAK0857884.1"/>
    </source>
</evidence>
<dbReference type="EMBL" id="CAUYUJ010015766">
    <property type="protein sequence ID" value="CAK0857884.1"/>
    <property type="molecule type" value="Genomic_DNA"/>
</dbReference>
<feature type="domain" description="Helicase ATP-binding" evidence="2">
    <location>
        <begin position="208"/>
        <end position="372"/>
    </location>
</feature>
<name>A0ABN9UEA7_9DINO</name>
<sequence>GALGAPGAAESPAGARAHQRLIGRLPSGPCRAGRLQHGAGPRAPAHPAPRRRWAASSPRLTLLVAPHIALGCGVLVKARGRRSGQGLLVRAPARCTRKALQAVEQGEVATASPAEEAQPEDTADVNVDGFDEVASELTASDIALQIAVKAWGDVSPDFLPKQFNTLHPPWMEAATARDANMSEELPDDQDERPSSEGLPIHEHREDIKVAMQSQRVTVLVGGTGCGKSTQMPQYILEDCAARGEVANVMVTQPRRMAAVTLARRVARERGEKTGTEVGWRIRGDTNPGRQLSFATAGYLLSWFTVDPSVFGDLTHIVLDEAHERTADMELLILLVRLLMRFYPGPRLVLMSATIDTSLFVEYFQEFAQPAGVPLRPLTVDGRLFPVETLHLEDLAEGRAPRGGRLPEDVQRLAARSVPKVFQGARVARDNIKPRVWRELEELAVALVPAVAEAGSTMLVFIWKGPKRHEDAPGAWARSSRVGAGPPALHPLSGALWTRCLGVWISRQPK</sequence>
<comment type="caution">
    <text evidence="3">The sequence shown here is derived from an EMBL/GenBank/DDBJ whole genome shotgun (WGS) entry which is preliminary data.</text>
</comment>
<evidence type="ECO:0000313" key="4">
    <source>
        <dbReference type="Proteomes" id="UP001189429"/>
    </source>
</evidence>
<feature type="non-terminal residue" evidence="3">
    <location>
        <position position="1"/>
    </location>
</feature>
<dbReference type="CDD" id="cd17917">
    <property type="entry name" value="DEXHc_RHA-like"/>
    <property type="match status" value="1"/>
</dbReference>
<dbReference type="PANTHER" id="PTHR18934:SF145">
    <property type="entry name" value="ATP-DEPENDENT RNA HELICASE DHX57-RELATED"/>
    <property type="match status" value="1"/>
</dbReference>
<dbReference type="Proteomes" id="UP001189429">
    <property type="component" value="Unassembled WGS sequence"/>
</dbReference>
<evidence type="ECO:0000259" key="2">
    <source>
        <dbReference type="PROSITE" id="PS51192"/>
    </source>
</evidence>
<accession>A0ABN9UEA7</accession>
<dbReference type="InterPro" id="IPR027417">
    <property type="entry name" value="P-loop_NTPase"/>
</dbReference>
<dbReference type="InterPro" id="IPR011545">
    <property type="entry name" value="DEAD/DEAH_box_helicase_dom"/>
</dbReference>